<dbReference type="RefSeq" id="XP_004359339.1">
    <property type="nucleotide sequence ID" value="XM_004359282.1"/>
</dbReference>
<dbReference type="KEGG" id="dfa:DFA_01375"/>
<dbReference type="OrthoDB" id="413520at2759"/>
<dbReference type="PANTHER" id="PTHR14614:SF157">
    <property type="entry name" value="METHYLTRANSFERASE TYPE 12 DOMAIN-CONTAINING PROTEIN"/>
    <property type="match status" value="1"/>
</dbReference>
<proteinExistence type="predicted"/>
<organism evidence="1 2">
    <name type="scientific">Cavenderia fasciculata</name>
    <name type="common">Slime mold</name>
    <name type="synonym">Dictyostelium fasciculatum</name>
    <dbReference type="NCBI Taxonomy" id="261658"/>
    <lineage>
        <taxon>Eukaryota</taxon>
        <taxon>Amoebozoa</taxon>
        <taxon>Evosea</taxon>
        <taxon>Eumycetozoa</taxon>
        <taxon>Dictyostelia</taxon>
        <taxon>Acytosteliales</taxon>
        <taxon>Cavenderiaceae</taxon>
        <taxon>Cavenderia</taxon>
    </lineage>
</organism>
<dbReference type="AlphaFoldDB" id="F4PSF9"/>
<dbReference type="InterPro" id="IPR029063">
    <property type="entry name" value="SAM-dependent_MTases_sf"/>
</dbReference>
<name>F4PSF9_CACFS</name>
<evidence type="ECO:0000313" key="1">
    <source>
        <dbReference type="EMBL" id="EGG21489.1"/>
    </source>
</evidence>
<gene>
    <name evidence="1" type="ORF">DFA_01375</name>
</gene>
<dbReference type="InterPro" id="IPR019410">
    <property type="entry name" value="Methyltransf_16"/>
</dbReference>
<dbReference type="Proteomes" id="UP000007797">
    <property type="component" value="Unassembled WGS sequence"/>
</dbReference>
<dbReference type="Pfam" id="PF10294">
    <property type="entry name" value="Methyltransf_16"/>
    <property type="match status" value="1"/>
</dbReference>
<dbReference type="Gene3D" id="3.40.50.150">
    <property type="entry name" value="Vaccinia Virus protein VP39"/>
    <property type="match status" value="1"/>
</dbReference>
<sequence>MREDQFNLNTSNEGFNFKSTLCNGICLKTFSNQNGTSDIILEDQVNGNNNNNNNNDSLGREMICQFLKDNENYIKGQCVLELGSCEGLCGLFAAKLGCIVVMTESRDNIPTLNENIRLNDCSLTSCAVRLNWGIQSIPELINTVPIPFDFIMASDIIIPSGIENALQLFSLVSTILKIQKRSNKDCYFLLSYIQRDHLTTSKTLDIADRFGLKYELVPYHHHHHTDGAGVGKLWKFDLKV</sequence>
<protein>
    <submittedName>
        <fullName evidence="1">Uncharacterized protein</fullName>
    </submittedName>
</protein>
<evidence type="ECO:0000313" key="2">
    <source>
        <dbReference type="Proteomes" id="UP000007797"/>
    </source>
</evidence>
<keyword evidence="2" id="KW-1185">Reference proteome</keyword>
<dbReference type="EMBL" id="GL883010">
    <property type="protein sequence ID" value="EGG21489.1"/>
    <property type="molecule type" value="Genomic_DNA"/>
</dbReference>
<accession>F4PSF9</accession>
<dbReference type="GeneID" id="14872861"/>
<reference evidence="2" key="1">
    <citation type="journal article" date="2011" name="Genome Res.">
        <title>Phylogeny-wide analysis of social amoeba genomes highlights ancient origins for complex intercellular communication.</title>
        <authorList>
            <person name="Heidel A.J."/>
            <person name="Lawal H.M."/>
            <person name="Felder M."/>
            <person name="Schilde C."/>
            <person name="Helps N.R."/>
            <person name="Tunggal B."/>
            <person name="Rivero F."/>
            <person name="John U."/>
            <person name="Schleicher M."/>
            <person name="Eichinger L."/>
            <person name="Platzer M."/>
            <person name="Noegel A.A."/>
            <person name="Schaap P."/>
            <person name="Gloeckner G."/>
        </authorList>
    </citation>
    <scope>NUCLEOTIDE SEQUENCE [LARGE SCALE GENOMIC DNA]</scope>
    <source>
        <strain evidence="2">SH3</strain>
    </source>
</reference>
<dbReference type="OMA" id="GREMICQ"/>
<dbReference type="PANTHER" id="PTHR14614">
    <property type="entry name" value="HEPATOCELLULAR CARCINOMA-ASSOCIATED ANTIGEN"/>
    <property type="match status" value="1"/>
</dbReference>
<dbReference type="SUPFAM" id="SSF53335">
    <property type="entry name" value="S-adenosyl-L-methionine-dependent methyltransferases"/>
    <property type="match status" value="1"/>
</dbReference>